<dbReference type="InterPro" id="IPR029491">
    <property type="entry name" value="Helicase_HTH"/>
</dbReference>
<dbReference type="EMBL" id="CP013614">
    <property type="protein sequence ID" value="ALS00602.1"/>
    <property type="molecule type" value="Genomic_DNA"/>
</dbReference>
<feature type="domain" description="Helicase Helix-turn-helix" evidence="1">
    <location>
        <begin position="245"/>
        <end position="331"/>
    </location>
</feature>
<accession>A0A0S3K8G9</accession>
<proteinExistence type="predicted"/>
<protein>
    <recommendedName>
        <fullName evidence="1">Helicase Helix-turn-helix domain-containing protein</fullName>
    </recommendedName>
</protein>
<dbReference type="PIRSF" id="PIRSF021350">
    <property type="entry name" value="UCP021350"/>
    <property type="match status" value="1"/>
</dbReference>
<evidence type="ECO:0000313" key="5">
    <source>
        <dbReference type="Proteomes" id="UP000183039"/>
    </source>
</evidence>
<gene>
    <name evidence="2" type="ORF">ATZ33_04200</name>
    <name evidence="3" type="ORF">RV15_GL002260</name>
</gene>
<dbReference type="KEGG" id="ess:ATZ33_04200"/>
<name>A0A0S3K8G9_9ENTE</name>
<dbReference type="Proteomes" id="UP000183039">
    <property type="component" value="Unassembled WGS sequence"/>
</dbReference>
<evidence type="ECO:0000313" key="4">
    <source>
        <dbReference type="Proteomes" id="UP000065511"/>
    </source>
</evidence>
<dbReference type="AlphaFoldDB" id="A0A0S3K8G9"/>
<reference evidence="3 5" key="1">
    <citation type="submission" date="2014-12" db="EMBL/GenBank/DDBJ databases">
        <title>Draft genome sequences of 29 type strains of Enterococci.</title>
        <authorList>
            <person name="Zhong Z."/>
            <person name="Sun Z."/>
            <person name="Liu W."/>
            <person name="Zhang W."/>
            <person name="Zhang H."/>
        </authorList>
    </citation>
    <scope>NUCLEOTIDE SEQUENCE [LARGE SCALE GENOMIC DNA]</scope>
    <source>
        <strain evidence="3 5">DSM 22801</strain>
    </source>
</reference>
<dbReference type="Pfam" id="PF14493">
    <property type="entry name" value="HTH_40"/>
    <property type="match status" value="1"/>
</dbReference>
<evidence type="ECO:0000313" key="3">
    <source>
        <dbReference type="EMBL" id="OJG86967.1"/>
    </source>
</evidence>
<dbReference type="RefSeq" id="WP_071879006.1">
    <property type="nucleotide sequence ID" value="NZ_JXLC01000030.1"/>
</dbReference>
<organism evidence="3 5">
    <name type="scientific">Enterococcus silesiacus</name>
    <dbReference type="NCBI Taxonomy" id="332949"/>
    <lineage>
        <taxon>Bacteria</taxon>
        <taxon>Bacillati</taxon>
        <taxon>Bacillota</taxon>
        <taxon>Bacilli</taxon>
        <taxon>Lactobacillales</taxon>
        <taxon>Enterococcaceae</taxon>
        <taxon>Enterococcus</taxon>
    </lineage>
</organism>
<sequence>MEPFFILALFQHGYKARTSTLYHLLKGKRTSSVLLYGFLYENLHFFQLFPALSEVQFNNIIADLIKQKLLRQTVDGEVQITTKGQLDTHRYLTNFSWINNYHFGKTDEMIWRLLQFTVQVVSHLSYTNKNYIPLEQSPLYQKQVKMYIKSMPKVELIKTVKQEWTQIFSCLSDEEANYFVKQFSGYQQIGKTAFQLADDQGNPFDRFMFSKEKLHHLLSTIEQMPDGSFLKALILQMIKQNENKSMNETKAYLERLDSVEKLAEQRKIKVSTIKDHLMELALTGDFPFDSFITTKTSDFLLECSPPYQDWSYRSLKQLNPALDYFEFRLYQIQKLREEREANR</sequence>
<evidence type="ECO:0000313" key="2">
    <source>
        <dbReference type="EMBL" id="ALS00602.1"/>
    </source>
</evidence>
<dbReference type="InterPro" id="IPR008308">
    <property type="entry name" value="YpbB-like"/>
</dbReference>
<dbReference type="EMBL" id="JXLC01000030">
    <property type="protein sequence ID" value="OJG86967.1"/>
    <property type="molecule type" value="Genomic_DNA"/>
</dbReference>
<evidence type="ECO:0000259" key="1">
    <source>
        <dbReference type="Pfam" id="PF14493"/>
    </source>
</evidence>
<reference evidence="2 4" key="2">
    <citation type="submission" date="2015-12" db="EMBL/GenBank/DDBJ databases">
        <authorList>
            <person name="Lauer A."/>
            <person name="Humrighouse B."/>
            <person name="Loparev V."/>
            <person name="Shewmaker P.L."/>
            <person name="Whitney A.M."/>
            <person name="McLaughlin R.W."/>
        </authorList>
    </citation>
    <scope>NUCLEOTIDE SEQUENCE [LARGE SCALE GENOMIC DNA]</scope>
    <source>
        <strain evidence="2 4">LMG 23085</strain>
    </source>
</reference>
<dbReference type="OrthoDB" id="2168040at2"/>
<keyword evidence="4" id="KW-1185">Reference proteome</keyword>
<dbReference type="Proteomes" id="UP000065511">
    <property type="component" value="Chromosome"/>
</dbReference>